<keyword evidence="1" id="KW-0511">Multifunctional enzyme</keyword>
<dbReference type="SUPFAM" id="SSF53098">
    <property type="entry name" value="Ribonuclease H-like"/>
    <property type="match status" value="1"/>
</dbReference>
<accession>A0A6L2MTT2</accession>
<evidence type="ECO:0000256" key="1">
    <source>
        <dbReference type="ARBA" id="ARBA00023268"/>
    </source>
</evidence>
<name>A0A6L2MTT2_TANCI</name>
<evidence type="ECO:0000259" key="2">
    <source>
        <dbReference type="Pfam" id="PF17919"/>
    </source>
</evidence>
<sequence>MTVVENEDNELIPTQLVTGWRVCIDYRNLNDAAGIDHFPLSFMDQMLERLPRNEYYCFLDGFWDIFRFLSIRKTKKRPPSLALMGCFPTDTCLLAYVMFRARSKGIEVDKPKVDVIAKLPHLTSVKECIEAFNTLKKKLTEAPILVAPDWHLLFEIMYDASDFALGAVVGQQKTKHFQPIHYANQVIRRCVHGQEAVDILTACHNGPTGGHHGANYTAKKVMLKYGVTHRLSVAYHPQTSGQVEVSTHGLKHILERTVGDN</sequence>
<dbReference type="SUPFAM" id="SSF56672">
    <property type="entry name" value="DNA/RNA polymerases"/>
    <property type="match status" value="1"/>
</dbReference>
<dbReference type="Pfam" id="PF17919">
    <property type="entry name" value="RT_RNaseH_2"/>
    <property type="match status" value="1"/>
</dbReference>
<dbReference type="InterPro" id="IPR012337">
    <property type="entry name" value="RNaseH-like_sf"/>
</dbReference>
<dbReference type="InterPro" id="IPR050951">
    <property type="entry name" value="Retrovirus_Pol_polyprotein"/>
</dbReference>
<protein>
    <recommendedName>
        <fullName evidence="2">Reverse transcriptase/retrotransposon-derived protein RNase H-like domain-containing protein</fullName>
    </recommendedName>
</protein>
<organism evidence="3">
    <name type="scientific">Tanacetum cinerariifolium</name>
    <name type="common">Dalmatian daisy</name>
    <name type="synonym">Chrysanthemum cinerariifolium</name>
    <dbReference type="NCBI Taxonomy" id="118510"/>
    <lineage>
        <taxon>Eukaryota</taxon>
        <taxon>Viridiplantae</taxon>
        <taxon>Streptophyta</taxon>
        <taxon>Embryophyta</taxon>
        <taxon>Tracheophyta</taxon>
        <taxon>Spermatophyta</taxon>
        <taxon>Magnoliopsida</taxon>
        <taxon>eudicotyledons</taxon>
        <taxon>Gunneridae</taxon>
        <taxon>Pentapetalae</taxon>
        <taxon>asterids</taxon>
        <taxon>campanulids</taxon>
        <taxon>Asterales</taxon>
        <taxon>Asteraceae</taxon>
        <taxon>Asteroideae</taxon>
        <taxon>Anthemideae</taxon>
        <taxon>Anthemidinae</taxon>
        <taxon>Tanacetum</taxon>
    </lineage>
</organism>
<dbReference type="InterPro" id="IPR043502">
    <property type="entry name" value="DNA/RNA_pol_sf"/>
</dbReference>
<dbReference type="InterPro" id="IPR041577">
    <property type="entry name" value="RT_RNaseH_2"/>
</dbReference>
<gene>
    <name evidence="3" type="ORF">Tci_047773</name>
</gene>
<reference evidence="3" key="1">
    <citation type="journal article" date="2019" name="Sci. Rep.">
        <title>Draft genome of Tanacetum cinerariifolium, the natural source of mosquito coil.</title>
        <authorList>
            <person name="Yamashiro T."/>
            <person name="Shiraishi A."/>
            <person name="Satake H."/>
            <person name="Nakayama K."/>
        </authorList>
    </citation>
    <scope>NUCLEOTIDE SEQUENCE</scope>
</reference>
<proteinExistence type="predicted"/>
<dbReference type="PANTHER" id="PTHR37984:SF5">
    <property type="entry name" value="PROTEIN NYNRIN-LIKE"/>
    <property type="match status" value="1"/>
</dbReference>
<dbReference type="Gene3D" id="3.30.70.270">
    <property type="match status" value="1"/>
</dbReference>
<dbReference type="GO" id="GO:0003676">
    <property type="term" value="F:nucleic acid binding"/>
    <property type="evidence" value="ECO:0007669"/>
    <property type="project" value="InterPro"/>
</dbReference>
<feature type="domain" description="Reverse transcriptase/retrotransposon-derived protein RNase H-like" evidence="2">
    <location>
        <begin position="126"/>
        <end position="188"/>
    </location>
</feature>
<dbReference type="InterPro" id="IPR043128">
    <property type="entry name" value="Rev_trsase/Diguanyl_cyclase"/>
</dbReference>
<dbReference type="GO" id="GO:0003824">
    <property type="term" value="F:catalytic activity"/>
    <property type="evidence" value="ECO:0007669"/>
    <property type="project" value="UniProtKB-KW"/>
</dbReference>
<dbReference type="PANTHER" id="PTHR37984">
    <property type="entry name" value="PROTEIN CBG26694"/>
    <property type="match status" value="1"/>
</dbReference>
<comment type="caution">
    <text evidence="3">The sequence shown here is derived from an EMBL/GenBank/DDBJ whole genome shotgun (WGS) entry which is preliminary data.</text>
</comment>
<dbReference type="InterPro" id="IPR036397">
    <property type="entry name" value="RNaseH_sf"/>
</dbReference>
<evidence type="ECO:0000313" key="3">
    <source>
        <dbReference type="EMBL" id="GEU75795.1"/>
    </source>
</evidence>
<dbReference type="EMBL" id="BKCJ010007152">
    <property type="protein sequence ID" value="GEU75795.1"/>
    <property type="molecule type" value="Genomic_DNA"/>
</dbReference>
<dbReference type="Gene3D" id="3.30.420.10">
    <property type="entry name" value="Ribonuclease H-like superfamily/Ribonuclease H"/>
    <property type="match status" value="1"/>
</dbReference>
<dbReference type="AlphaFoldDB" id="A0A6L2MTT2"/>